<keyword evidence="2" id="KW-1185">Reference proteome</keyword>
<comment type="caution">
    <text evidence="1">The sequence shown here is derived from an EMBL/GenBank/DDBJ whole genome shotgun (WGS) entry which is preliminary data.</text>
</comment>
<gene>
    <name evidence="1" type="ORF">O6H91_01G088100</name>
</gene>
<dbReference type="EMBL" id="CM055092">
    <property type="protein sequence ID" value="KAJ7569666.1"/>
    <property type="molecule type" value="Genomic_DNA"/>
</dbReference>
<protein>
    <submittedName>
        <fullName evidence="1">Uncharacterized protein</fullName>
    </submittedName>
</protein>
<accession>A0ACC2ET53</accession>
<name>A0ACC2ET53_DIPCM</name>
<evidence type="ECO:0000313" key="1">
    <source>
        <dbReference type="EMBL" id="KAJ7569666.1"/>
    </source>
</evidence>
<proteinExistence type="predicted"/>
<evidence type="ECO:0000313" key="2">
    <source>
        <dbReference type="Proteomes" id="UP001162992"/>
    </source>
</evidence>
<dbReference type="Proteomes" id="UP001162992">
    <property type="component" value="Chromosome 1"/>
</dbReference>
<reference evidence="2" key="1">
    <citation type="journal article" date="2024" name="Proc. Natl. Acad. Sci. U.S.A.">
        <title>Extraordinary preservation of gene collinearity over three hundred million years revealed in homosporous lycophytes.</title>
        <authorList>
            <person name="Li C."/>
            <person name="Wickell D."/>
            <person name="Kuo L.Y."/>
            <person name="Chen X."/>
            <person name="Nie B."/>
            <person name="Liao X."/>
            <person name="Peng D."/>
            <person name="Ji J."/>
            <person name="Jenkins J."/>
            <person name="Williams M."/>
            <person name="Shu S."/>
            <person name="Plott C."/>
            <person name="Barry K."/>
            <person name="Rajasekar S."/>
            <person name="Grimwood J."/>
            <person name="Han X."/>
            <person name="Sun S."/>
            <person name="Hou Z."/>
            <person name="He W."/>
            <person name="Dai G."/>
            <person name="Sun C."/>
            <person name="Schmutz J."/>
            <person name="Leebens-Mack J.H."/>
            <person name="Li F.W."/>
            <person name="Wang L."/>
        </authorList>
    </citation>
    <scope>NUCLEOTIDE SEQUENCE [LARGE SCALE GENOMIC DNA]</scope>
    <source>
        <strain evidence="2">cv. PW_Plant_1</strain>
    </source>
</reference>
<organism evidence="1 2">
    <name type="scientific">Diphasiastrum complanatum</name>
    <name type="common">Issler's clubmoss</name>
    <name type="synonym">Lycopodium complanatum</name>
    <dbReference type="NCBI Taxonomy" id="34168"/>
    <lineage>
        <taxon>Eukaryota</taxon>
        <taxon>Viridiplantae</taxon>
        <taxon>Streptophyta</taxon>
        <taxon>Embryophyta</taxon>
        <taxon>Tracheophyta</taxon>
        <taxon>Lycopodiopsida</taxon>
        <taxon>Lycopodiales</taxon>
        <taxon>Lycopodiaceae</taxon>
        <taxon>Lycopodioideae</taxon>
        <taxon>Diphasiastrum</taxon>
    </lineage>
</organism>
<sequence>MGVCLSKEEQLQCTQCKQPLIDLEKSTLLCDTMSNPACQMRRLSLETPRFSAEIGEMVGALIHKAIPKPFDSSLCGWTSETLLPSPDILRNCSSRRRPKKSCADEMSNAEKACREARINACTQDCCITGEENVSIKYNPMLGNRRIQRSNNELESDAASSDGSEDEIRIPVPTNSPERDWTAAISSPAFHHTPNCSHKSVEDGEEKNASDHYAIAHGTPETVLCKGHGRGESMWAMSAGEEFFTDWEMGGETGAAADKATRTRAASNEIAVFNAEDYFKDNAVEEITSTNAELNAGSCEYVATASASASCAENSEVALSSNLDSYRCDPCSEKPCCMQAEEVSLLGSTRSTLSASKSSQNSESTPRCRSKRQRCRQLIGSIKMLTTEAHQLFAINQSDHASRMPCFFNPRRSTSVSKSACKKAKGPAVKARINIAHAEESPHCKPFSQVDQRGEVMPVNQACDFFNFCKLAAGSDAGGADAFVTEPSHARLSALQKRVRFPATPSLSDAVHAFGSPLTVLRNSTDRETYEDGEDSDSSSDLFEIESLTTHLDSACPLSIKRDEEEDEEAEKINISIPSLTKFAAESEISLAHSKPLLESIKKTNVLNLSDRPLAMQLKETTTLKYQRRPRVGSLDCRTEDQKSEKVCTDARRSIPYAENEPPGPIRLLKAPQQMELLVEERPVSHSSCSGRRHVLGRLLKQTNDDTFYPNGLSYQKQLPHG</sequence>